<organism evidence="6 7">
    <name type="scientific">Thiorhodococcus drewsii AZ1</name>
    <dbReference type="NCBI Taxonomy" id="765913"/>
    <lineage>
        <taxon>Bacteria</taxon>
        <taxon>Pseudomonadati</taxon>
        <taxon>Pseudomonadota</taxon>
        <taxon>Gammaproteobacteria</taxon>
        <taxon>Chromatiales</taxon>
        <taxon>Chromatiaceae</taxon>
        <taxon>Thiorhodococcus</taxon>
    </lineage>
</organism>
<keyword evidence="3 6" id="KW-0378">Hydrolase</keyword>
<dbReference type="SMART" id="SM00471">
    <property type="entry name" value="HDc"/>
    <property type="match status" value="1"/>
</dbReference>
<dbReference type="STRING" id="765913.ThidrDRAFT_0843"/>
<sequence>MDRADFTRVAEALSFAAHKHRDQRRKDREASPYINHPIGLMRLLSAEAGVLDPVVLCAALLHDTVEDTQTTPEELDACFGAEIRSVVMEVTDDRSLSKAERKQLQIEHAKGLSEAARLVKLADKICNLWDMANSPPSGWDLERRRAYFDWARDVVDQLRGTHAGLEAIFDTAYAAKP</sequence>
<evidence type="ECO:0000256" key="1">
    <source>
        <dbReference type="ARBA" id="ARBA00001936"/>
    </source>
</evidence>
<dbReference type="Proteomes" id="UP000004200">
    <property type="component" value="Unassembled WGS sequence"/>
</dbReference>
<dbReference type="PATRIC" id="fig|765913.3.peg.862"/>
<protein>
    <submittedName>
        <fullName evidence="6">Metal dependent phosphohydrolase</fullName>
    </submittedName>
</protein>
<keyword evidence="7" id="KW-1185">Reference proteome</keyword>
<evidence type="ECO:0000313" key="7">
    <source>
        <dbReference type="Proteomes" id="UP000004200"/>
    </source>
</evidence>
<dbReference type="EMBL" id="AFWT01000004">
    <property type="protein sequence ID" value="EGV33165.1"/>
    <property type="molecule type" value="Genomic_DNA"/>
</dbReference>
<dbReference type="GO" id="GO:0008893">
    <property type="term" value="F:guanosine-3',5'-bis(diphosphate) 3'-diphosphatase activity"/>
    <property type="evidence" value="ECO:0007669"/>
    <property type="project" value="TreeGrafter"/>
</dbReference>
<dbReference type="Gene3D" id="1.10.3210.10">
    <property type="entry name" value="Hypothetical protein af1432"/>
    <property type="match status" value="1"/>
</dbReference>
<evidence type="ECO:0000256" key="2">
    <source>
        <dbReference type="ARBA" id="ARBA00022723"/>
    </source>
</evidence>
<evidence type="ECO:0000256" key="3">
    <source>
        <dbReference type="ARBA" id="ARBA00022801"/>
    </source>
</evidence>
<dbReference type="SUPFAM" id="SSF109604">
    <property type="entry name" value="HD-domain/PDEase-like"/>
    <property type="match status" value="1"/>
</dbReference>
<gene>
    <name evidence="6" type="ORF">ThidrDRAFT_0843</name>
</gene>
<dbReference type="GO" id="GO:0046872">
    <property type="term" value="F:metal ion binding"/>
    <property type="evidence" value="ECO:0007669"/>
    <property type="project" value="UniProtKB-KW"/>
</dbReference>
<dbReference type="FunFam" id="1.10.3210.10:FF:000012">
    <property type="entry name" value="HD domain containing 3"/>
    <property type="match status" value="1"/>
</dbReference>
<dbReference type="OrthoDB" id="9802385at2"/>
<accession>G2DXD3</accession>
<keyword evidence="4" id="KW-0464">Manganese</keyword>
<evidence type="ECO:0000256" key="4">
    <source>
        <dbReference type="ARBA" id="ARBA00023211"/>
    </source>
</evidence>
<comment type="caution">
    <text evidence="6">The sequence shown here is derived from an EMBL/GenBank/DDBJ whole genome shotgun (WGS) entry which is preliminary data.</text>
</comment>
<keyword evidence="2" id="KW-0479">Metal-binding</keyword>
<dbReference type="Pfam" id="PF13328">
    <property type="entry name" value="HD_4"/>
    <property type="match status" value="1"/>
</dbReference>
<dbReference type="PANTHER" id="PTHR46246:SF1">
    <property type="entry name" value="GUANOSINE-3',5'-BIS(DIPHOSPHATE) 3'-PYROPHOSPHOHYDROLASE MESH1"/>
    <property type="match status" value="1"/>
</dbReference>
<evidence type="ECO:0000259" key="5">
    <source>
        <dbReference type="PROSITE" id="PS51831"/>
    </source>
</evidence>
<reference evidence="6 7" key="1">
    <citation type="submission" date="2011-06" db="EMBL/GenBank/DDBJ databases">
        <title>The draft genome of Thiorhodococcus drewsii AZ1.</title>
        <authorList>
            <consortium name="US DOE Joint Genome Institute (JGI-PGF)"/>
            <person name="Lucas S."/>
            <person name="Han J."/>
            <person name="Lapidus A."/>
            <person name="Cheng J.-F."/>
            <person name="Goodwin L."/>
            <person name="Pitluck S."/>
            <person name="Peters L."/>
            <person name="Land M.L."/>
            <person name="Hauser L."/>
            <person name="Vogl K."/>
            <person name="Liu Z."/>
            <person name="Imhoff J."/>
            <person name="Thiel V."/>
            <person name="Frigaard N.-U."/>
            <person name="Bryant D.A."/>
            <person name="Woyke T.J."/>
        </authorList>
    </citation>
    <scope>NUCLEOTIDE SEQUENCE [LARGE SCALE GENOMIC DNA]</scope>
    <source>
        <strain evidence="6 7">AZ1</strain>
    </source>
</reference>
<comment type="cofactor">
    <cofactor evidence="1">
        <name>Mn(2+)</name>
        <dbReference type="ChEBI" id="CHEBI:29035"/>
    </cofactor>
</comment>
<dbReference type="InterPro" id="IPR006674">
    <property type="entry name" value="HD_domain"/>
</dbReference>
<dbReference type="InterPro" id="IPR003607">
    <property type="entry name" value="HD/PDEase_dom"/>
</dbReference>
<evidence type="ECO:0000313" key="6">
    <source>
        <dbReference type="EMBL" id="EGV33165.1"/>
    </source>
</evidence>
<dbReference type="eggNOG" id="COG0317">
    <property type="taxonomic scope" value="Bacteria"/>
</dbReference>
<name>G2DXD3_9GAMM</name>
<proteinExistence type="predicted"/>
<dbReference type="InterPro" id="IPR052194">
    <property type="entry name" value="MESH1"/>
</dbReference>
<dbReference type="RefSeq" id="WP_007039559.1">
    <property type="nucleotide sequence ID" value="NZ_AFWT01000004.1"/>
</dbReference>
<dbReference type="AlphaFoldDB" id="G2DXD3"/>
<dbReference type="PANTHER" id="PTHR46246">
    <property type="entry name" value="GUANOSINE-3',5'-BIS(DIPHOSPHATE) 3'-PYROPHOSPHOHYDROLASE MESH1"/>
    <property type="match status" value="1"/>
</dbReference>
<feature type="domain" description="HD" evidence="5">
    <location>
        <begin position="33"/>
        <end position="128"/>
    </location>
</feature>
<dbReference type="PROSITE" id="PS51831">
    <property type="entry name" value="HD"/>
    <property type="match status" value="1"/>
</dbReference>